<protein>
    <submittedName>
        <fullName evidence="2">Membrane protein</fullName>
    </submittedName>
</protein>
<proteinExistence type="predicted"/>
<name>A0A510V1L3_9CELL</name>
<reference evidence="2 3" key="1">
    <citation type="submission" date="2019-07" db="EMBL/GenBank/DDBJ databases">
        <title>Whole genome shotgun sequence of Cellulomonas persica NBRC 101101.</title>
        <authorList>
            <person name="Hosoyama A."/>
            <person name="Uohara A."/>
            <person name="Ohji S."/>
            <person name="Ichikawa N."/>
        </authorList>
    </citation>
    <scope>NUCLEOTIDE SEQUENCE [LARGE SCALE GENOMIC DNA]</scope>
    <source>
        <strain evidence="2 3">NBRC 101101</strain>
    </source>
</reference>
<keyword evidence="1" id="KW-0472">Membrane</keyword>
<keyword evidence="1" id="KW-1133">Transmembrane helix</keyword>
<comment type="caution">
    <text evidence="2">The sequence shown here is derived from an EMBL/GenBank/DDBJ whole genome shotgun (WGS) entry which is preliminary data.</text>
</comment>
<organism evidence="2 3">
    <name type="scientific">Cellulomonas persica</name>
    <dbReference type="NCBI Taxonomy" id="76861"/>
    <lineage>
        <taxon>Bacteria</taxon>
        <taxon>Bacillati</taxon>
        <taxon>Actinomycetota</taxon>
        <taxon>Actinomycetes</taxon>
        <taxon>Micrococcales</taxon>
        <taxon>Cellulomonadaceae</taxon>
        <taxon>Cellulomonas</taxon>
    </lineage>
</organism>
<feature type="transmembrane region" description="Helical" evidence="1">
    <location>
        <begin position="110"/>
        <end position="128"/>
    </location>
</feature>
<evidence type="ECO:0000256" key="1">
    <source>
        <dbReference type="SAM" id="Phobius"/>
    </source>
</evidence>
<gene>
    <name evidence="2" type="ORF">CPE01_29430</name>
</gene>
<dbReference type="Proteomes" id="UP000321386">
    <property type="component" value="Unassembled WGS sequence"/>
</dbReference>
<keyword evidence="1" id="KW-0812">Transmembrane</keyword>
<dbReference type="EMBL" id="BJUA01000019">
    <property type="protein sequence ID" value="GEK19210.1"/>
    <property type="molecule type" value="Genomic_DNA"/>
</dbReference>
<sequence length="139" mass="14568">MSTVEHRAVPAARVWRGPLLTAGIVGAATLVLAVRDPHRSGSYGFCPLYAATGLACPACGGLRATHDLAHGDLAAAWAMNPLWVSLVPVVVGLWVWWVVRAARGRSAPTLPAWSAWALLVAIVVFGVVRNLPGFSALAP</sequence>
<evidence type="ECO:0000313" key="2">
    <source>
        <dbReference type="EMBL" id="GEK19210.1"/>
    </source>
</evidence>
<dbReference type="InterPro" id="IPR021215">
    <property type="entry name" value="DUF2752"/>
</dbReference>
<dbReference type="OrthoDB" id="5966662at2"/>
<feature type="transmembrane region" description="Helical" evidence="1">
    <location>
        <begin position="15"/>
        <end position="34"/>
    </location>
</feature>
<feature type="transmembrane region" description="Helical" evidence="1">
    <location>
        <begin position="77"/>
        <end position="98"/>
    </location>
</feature>
<dbReference type="RefSeq" id="WP_146807572.1">
    <property type="nucleotide sequence ID" value="NZ_BJUA01000019.1"/>
</dbReference>
<evidence type="ECO:0000313" key="3">
    <source>
        <dbReference type="Proteomes" id="UP000321386"/>
    </source>
</evidence>
<dbReference type="Pfam" id="PF10825">
    <property type="entry name" value="DUF2752"/>
    <property type="match status" value="1"/>
</dbReference>
<accession>A0A510V1L3</accession>
<dbReference type="AlphaFoldDB" id="A0A510V1L3"/>
<keyword evidence="3" id="KW-1185">Reference proteome</keyword>